<keyword evidence="1" id="KW-1133">Transmembrane helix</keyword>
<evidence type="ECO:0000313" key="3">
    <source>
        <dbReference type="Proteomes" id="UP000244929"/>
    </source>
</evidence>
<dbReference type="Proteomes" id="UP000244929">
    <property type="component" value="Chromosome"/>
</dbReference>
<proteinExistence type="predicted"/>
<reference evidence="2 3" key="1">
    <citation type="submission" date="2018-04" db="EMBL/GenBank/DDBJ databases">
        <title>Genome sequencing of Flavobacterium sp. HYN0059.</title>
        <authorList>
            <person name="Yi H."/>
            <person name="Baek C."/>
        </authorList>
    </citation>
    <scope>NUCLEOTIDE SEQUENCE [LARGE SCALE GENOMIC DNA]</scope>
    <source>
        <strain evidence="2 3">HYN0059</strain>
    </source>
</reference>
<gene>
    <name evidence="2" type="ORF">HYN59_03805</name>
</gene>
<evidence type="ECO:0000256" key="1">
    <source>
        <dbReference type="SAM" id="Phobius"/>
    </source>
</evidence>
<dbReference type="EMBL" id="CP029186">
    <property type="protein sequence ID" value="AWH84292.1"/>
    <property type="molecule type" value="Genomic_DNA"/>
</dbReference>
<organism evidence="2 3">
    <name type="scientific">Flavobacterium album</name>
    <dbReference type="NCBI Taxonomy" id="2175091"/>
    <lineage>
        <taxon>Bacteria</taxon>
        <taxon>Pseudomonadati</taxon>
        <taxon>Bacteroidota</taxon>
        <taxon>Flavobacteriia</taxon>
        <taxon>Flavobacteriales</taxon>
        <taxon>Flavobacteriaceae</taxon>
        <taxon>Flavobacterium</taxon>
    </lineage>
</organism>
<protein>
    <recommendedName>
        <fullName evidence="4">50S ribosomal protein L27</fullName>
    </recommendedName>
</protein>
<dbReference type="OrthoDB" id="329514at2"/>
<feature type="transmembrane region" description="Helical" evidence="1">
    <location>
        <begin position="12"/>
        <end position="32"/>
    </location>
</feature>
<evidence type="ECO:0008006" key="4">
    <source>
        <dbReference type="Google" id="ProtNLM"/>
    </source>
</evidence>
<dbReference type="KEGG" id="falb:HYN59_03805"/>
<accession>A0A2S1QV52</accession>
<dbReference type="RefSeq" id="WP_108777000.1">
    <property type="nucleotide sequence ID" value="NZ_CP029186.1"/>
</dbReference>
<keyword evidence="1" id="KW-0812">Transmembrane</keyword>
<sequence>MYQGVLELHSYWAFAVLGLLFIAVLNAFMGLASKRAFLPKDRQISMIALIFTHVQFVLGLVLIFVSPAMEAAKAAGMGAVMKDSHLRLLLVEHPLVNLIAITLITIGWSKHKRTGDAGKKFKNIGYLYAIGLILLLSRIPYDQWLG</sequence>
<keyword evidence="1" id="KW-0472">Membrane</keyword>
<feature type="transmembrane region" description="Helical" evidence="1">
    <location>
        <begin position="121"/>
        <end position="141"/>
    </location>
</feature>
<keyword evidence="3" id="KW-1185">Reference proteome</keyword>
<dbReference type="AlphaFoldDB" id="A0A2S1QV52"/>
<name>A0A2S1QV52_9FLAO</name>
<feature type="transmembrane region" description="Helical" evidence="1">
    <location>
        <begin position="44"/>
        <end position="66"/>
    </location>
</feature>
<evidence type="ECO:0000313" key="2">
    <source>
        <dbReference type="EMBL" id="AWH84292.1"/>
    </source>
</evidence>
<feature type="transmembrane region" description="Helical" evidence="1">
    <location>
        <begin position="86"/>
        <end position="109"/>
    </location>
</feature>